<evidence type="ECO:0000313" key="4">
    <source>
        <dbReference type="EMBL" id="HGE74823.1"/>
    </source>
</evidence>
<dbReference type="InterPro" id="IPR013328">
    <property type="entry name" value="6PGD_dom2"/>
</dbReference>
<dbReference type="GO" id="GO:0016616">
    <property type="term" value="F:oxidoreductase activity, acting on the CH-OH group of donors, NAD or NADP as acceptor"/>
    <property type="evidence" value="ECO:0007669"/>
    <property type="project" value="InterPro"/>
</dbReference>
<dbReference type="SUPFAM" id="SSF48179">
    <property type="entry name" value="6-phosphogluconate dehydrogenase C-terminal domain-like"/>
    <property type="match status" value="1"/>
</dbReference>
<dbReference type="SUPFAM" id="SSF51735">
    <property type="entry name" value="NAD(P)-binding Rossmann-fold domains"/>
    <property type="match status" value="1"/>
</dbReference>
<dbReference type="Pfam" id="PF02317">
    <property type="entry name" value="Octopine_DH"/>
    <property type="match status" value="1"/>
</dbReference>
<evidence type="ECO:0000259" key="3">
    <source>
        <dbReference type="Pfam" id="PF02317"/>
    </source>
</evidence>
<dbReference type="InterPro" id="IPR036291">
    <property type="entry name" value="NAD(P)-bd_dom_sf"/>
</dbReference>
<dbReference type="GO" id="GO:0046168">
    <property type="term" value="P:glycerol-3-phosphate catabolic process"/>
    <property type="evidence" value="ECO:0007669"/>
    <property type="project" value="InterPro"/>
</dbReference>
<dbReference type="PANTHER" id="PTHR38015">
    <property type="entry name" value="BLR6086 PROTEIN"/>
    <property type="match status" value="1"/>
</dbReference>
<dbReference type="EMBL" id="DTPE01000074">
    <property type="protein sequence ID" value="HGE74823.1"/>
    <property type="molecule type" value="Genomic_DNA"/>
</dbReference>
<dbReference type="AlphaFoldDB" id="A0A7V3VSB1"/>
<reference evidence="4" key="1">
    <citation type="journal article" date="2020" name="mSystems">
        <title>Genome- and Community-Level Interaction Insights into Carbon Utilization and Element Cycling Functions of Hydrothermarchaeota in Hydrothermal Sediment.</title>
        <authorList>
            <person name="Zhou Z."/>
            <person name="Liu Y."/>
            <person name="Xu W."/>
            <person name="Pan J."/>
            <person name="Luo Z.H."/>
            <person name="Li M."/>
        </authorList>
    </citation>
    <scope>NUCLEOTIDE SEQUENCE [LARGE SCALE GENOMIC DNA]</scope>
    <source>
        <strain evidence="4">SpSt-966</strain>
    </source>
</reference>
<organism evidence="4">
    <name type="scientific">Mesoaciditoga lauensis</name>
    <dbReference type="NCBI Taxonomy" id="1495039"/>
    <lineage>
        <taxon>Bacteria</taxon>
        <taxon>Thermotogati</taxon>
        <taxon>Thermotogota</taxon>
        <taxon>Thermotogae</taxon>
        <taxon>Mesoaciditogales</taxon>
        <taxon>Mesoaciditogaceae</taxon>
        <taxon>Mesoaciditoga</taxon>
    </lineage>
</organism>
<dbReference type="InterPro" id="IPR011128">
    <property type="entry name" value="G3P_DH_NAD-dep_N"/>
</dbReference>
<keyword evidence="1" id="KW-0560">Oxidoreductase</keyword>
<proteinExistence type="predicted"/>
<sequence>MEDSMVFAVIGAGNTGQAMAGYLKFKGFTVKLYDRSEWRFKYLKKNPMKLSDEIESSQKIDLMTTDLEKAVEGANFVIVSTTTTAHAEIAKRLSEILTNDQIVLLHPGRTGGTLIFKKVFKENRPDLKITIGEFESSIFTTRTSISGTTVHYYGIKAGVHFAAIPAGNTRKIFQILKGIFPQIETAQNVLYTSLSNYGSILHPAPTLFNIGRIENGLSYAHYVEGITPSIANFLEKLDSERVTLGKYFKLRLKPLTVWLSDTYGSNGDNLYELLQNTKAYHKILGPNTLQHRYIVEDTLNGLVPFVHLARKCGIGLPITESLTNLIGHLLGIDVISLGRDLNDMGIANMDVQQIIDYVSNGDL</sequence>
<dbReference type="Gene3D" id="1.10.1040.10">
    <property type="entry name" value="N-(1-d-carboxylethyl)-l-norvaline Dehydrogenase, domain 2"/>
    <property type="match status" value="1"/>
</dbReference>
<dbReference type="Pfam" id="PF01210">
    <property type="entry name" value="NAD_Gly3P_dh_N"/>
    <property type="match status" value="1"/>
</dbReference>
<dbReference type="PANTHER" id="PTHR38015:SF1">
    <property type="entry name" value="OPINE DEHYDROGENASE DOMAIN-CONTAINING PROTEIN"/>
    <property type="match status" value="1"/>
</dbReference>
<feature type="domain" description="Glycerol-3-phosphate dehydrogenase NAD-dependent N-terminal" evidence="2">
    <location>
        <begin position="8"/>
        <end position="104"/>
    </location>
</feature>
<name>A0A7V3VSB1_9BACT</name>
<evidence type="ECO:0000256" key="1">
    <source>
        <dbReference type="ARBA" id="ARBA00023002"/>
    </source>
</evidence>
<accession>A0A7V3VSB1</accession>
<comment type="caution">
    <text evidence="4">The sequence shown here is derived from an EMBL/GenBank/DDBJ whole genome shotgun (WGS) entry which is preliminary data.</text>
</comment>
<feature type="domain" description="Opine dehydrogenase" evidence="3">
    <location>
        <begin position="186"/>
        <end position="328"/>
    </location>
</feature>
<dbReference type="GO" id="GO:0051287">
    <property type="term" value="F:NAD binding"/>
    <property type="evidence" value="ECO:0007669"/>
    <property type="project" value="InterPro"/>
</dbReference>
<dbReference type="Gene3D" id="3.40.50.720">
    <property type="entry name" value="NAD(P)-binding Rossmann-like Domain"/>
    <property type="match status" value="1"/>
</dbReference>
<evidence type="ECO:0000259" key="2">
    <source>
        <dbReference type="Pfam" id="PF01210"/>
    </source>
</evidence>
<protein>
    <submittedName>
        <fullName evidence="4">NADP transhydrogenase subunit alpha</fullName>
    </submittedName>
</protein>
<dbReference type="InterPro" id="IPR003421">
    <property type="entry name" value="Opine_DH"/>
</dbReference>
<dbReference type="InterPro" id="IPR051729">
    <property type="entry name" value="Opine/Lysopine_DH"/>
</dbReference>
<gene>
    <name evidence="4" type="ORF">ENX73_01700</name>
</gene>
<dbReference type="InterPro" id="IPR008927">
    <property type="entry name" value="6-PGluconate_DH-like_C_sf"/>
</dbReference>